<evidence type="ECO:0000313" key="10">
    <source>
        <dbReference type="Proteomes" id="UP001219355"/>
    </source>
</evidence>
<dbReference type="InterPro" id="IPR016161">
    <property type="entry name" value="Ald_DH/histidinol_DH"/>
</dbReference>
<dbReference type="PANTHER" id="PTHR43570:SF11">
    <property type="entry name" value="ALDEHYDE DEHYDROGENASE"/>
    <property type="match status" value="1"/>
</dbReference>
<keyword evidence="4" id="KW-0520">NAD</keyword>
<keyword evidence="7" id="KW-0472">Membrane</keyword>
<evidence type="ECO:0000313" key="9">
    <source>
        <dbReference type="EMBL" id="WEW57615.1"/>
    </source>
</evidence>
<reference evidence="9" key="1">
    <citation type="submission" date="2023-03" db="EMBL/GenBank/DDBJ databases">
        <title>Emydomyces testavorans Genome Sequence.</title>
        <authorList>
            <person name="Hoyer L."/>
        </authorList>
    </citation>
    <scope>NUCLEOTIDE SEQUENCE</scope>
    <source>
        <strain evidence="9">16-2883</strain>
    </source>
</reference>
<keyword evidence="2" id="KW-0125">Carotenoid biosynthesis</keyword>
<dbReference type="SUPFAM" id="SSF53720">
    <property type="entry name" value="ALDH-like"/>
    <property type="match status" value="1"/>
</dbReference>
<dbReference type="GO" id="GO:0004029">
    <property type="term" value="F:aldehyde dehydrogenase (NAD+) activity"/>
    <property type="evidence" value="ECO:0007669"/>
    <property type="project" value="TreeGrafter"/>
</dbReference>
<evidence type="ECO:0000256" key="2">
    <source>
        <dbReference type="ARBA" id="ARBA00022746"/>
    </source>
</evidence>
<protein>
    <recommendedName>
        <fullName evidence="5">Aldehyde dehydrogenase</fullName>
    </recommendedName>
</protein>
<feature type="active site" evidence="6">
    <location>
        <position position="258"/>
    </location>
</feature>
<dbReference type="Gene3D" id="3.40.309.10">
    <property type="entry name" value="Aldehyde Dehydrogenase, Chain A, domain 2"/>
    <property type="match status" value="1"/>
</dbReference>
<dbReference type="GO" id="GO:0016117">
    <property type="term" value="P:carotenoid biosynthetic process"/>
    <property type="evidence" value="ECO:0007669"/>
    <property type="project" value="UniProtKB-KW"/>
</dbReference>
<dbReference type="PIRSF" id="PIRSF036492">
    <property type="entry name" value="ALDH"/>
    <property type="match status" value="1"/>
</dbReference>
<dbReference type="EMBL" id="CP120628">
    <property type="protein sequence ID" value="WEW57615.1"/>
    <property type="molecule type" value="Genomic_DNA"/>
</dbReference>
<dbReference type="GO" id="GO:0005737">
    <property type="term" value="C:cytoplasm"/>
    <property type="evidence" value="ECO:0007669"/>
    <property type="project" value="TreeGrafter"/>
</dbReference>
<feature type="active site" evidence="6">
    <location>
        <position position="224"/>
    </location>
</feature>
<keyword evidence="7" id="KW-0812">Transmembrane</keyword>
<dbReference type="FunFam" id="3.40.309.10:FF:000025">
    <property type="entry name" value="Aldehyde dehydrogenase"/>
    <property type="match status" value="1"/>
</dbReference>
<dbReference type="PANTHER" id="PTHR43570">
    <property type="entry name" value="ALDEHYDE DEHYDROGENASE"/>
    <property type="match status" value="1"/>
</dbReference>
<proteinExistence type="inferred from homology"/>
<dbReference type="Gene3D" id="3.40.605.10">
    <property type="entry name" value="Aldehyde Dehydrogenase, Chain A, domain 1"/>
    <property type="match status" value="1"/>
</dbReference>
<dbReference type="FunFam" id="3.40.605.10:FF:000004">
    <property type="entry name" value="Aldehyde dehydrogenase"/>
    <property type="match status" value="1"/>
</dbReference>
<keyword evidence="3 5" id="KW-0560">Oxidoreductase</keyword>
<name>A0AAF0DFH5_9EURO</name>
<evidence type="ECO:0000256" key="3">
    <source>
        <dbReference type="ARBA" id="ARBA00023002"/>
    </source>
</evidence>
<dbReference type="InterPro" id="IPR016162">
    <property type="entry name" value="Ald_DH_N"/>
</dbReference>
<evidence type="ECO:0000256" key="6">
    <source>
        <dbReference type="PIRSR" id="PIRSR036492-1"/>
    </source>
</evidence>
<dbReference type="InterPro" id="IPR012394">
    <property type="entry name" value="Aldehyde_DH_NAD(P)"/>
</dbReference>
<dbReference type="Proteomes" id="UP001219355">
    <property type="component" value="Chromosome 2"/>
</dbReference>
<feature type="domain" description="Aldehyde dehydrogenase" evidence="8">
    <location>
        <begin position="15"/>
        <end position="443"/>
    </location>
</feature>
<comment type="similarity">
    <text evidence="1 5">Belongs to the aldehyde dehydrogenase family.</text>
</comment>
<keyword evidence="10" id="KW-1185">Reference proteome</keyword>
<organism evidence="9 10">
    <name type="scientific">Emydomyces testavorans</name>
    <dbReference type="NCBI Taxonomy" id="2070801"/>
    <lineage>
        <taxon>Eukaryota</taxon>
        <taxon>Fungi</taxon>
        <taxon>Dikarya</taxon>
        <taxon>Ascomycota</taxon>
        <taxon>Pezizomycotina</taxon>
        <taxon>Eurotiomycetes</taxon>
        <taxon>Eurotiomycetidae</taxon>
        <taxon>Onygenales</taxon>
        <taxon>Nannizziopsiaceae</taxon>
        <taxon>Emydomyces</taxon>
    </lineage>
</organism>
<evidence type="ECO:0000256" key="7">
    <source>
        <dbReference type="SAM" id="Phobius"/>
    </source>
</evidence>
<evidence type="ECO:0000256" key="4">
    <source>
        <dbReference type="ARBA" id="ARBA00023027"/>
    </source>
</evidence>
<dbReference type="CDD" id="cd07135">
    <property type="entry name" value="ALDH_F14-YMR110C"/>
    <property type="match status" value="1"/>
</dbReference>
<dbReference type="InterPro" id="IPR016163">
    <property type="entry name" value="Ald_DH_C"/>
</dbReference>
<sequence length="517" mass="56437">MGVVDIPALQYTPVDDIPERVRKLRTTFFQQKTRSVESRILQLRKLYWAIKDREHLIKAALQRDLGKSEYEAYLAEVVMVQNDIIFVTKNLPKWAKDERATDIDLTYSLMKPTIRKDPLGCVLVIGAFNFPFLLTLGPLIGAIAGGNTVMVKPSETASNSAAVLQEIIEAAFDPSFVCISQGAVEETKTLLAQKWDKICFTGSSRVGRIVAQAAAPNLTPVLLELGGRNPAFITKNADIRLAARRLLWGKTFNAGQICTSQNYILADKEVVPRLVDEFAKALKEYYPKGAKASPDYCRIINDGAFRRIKAMIDNSNGKILMGGTMDEEEKFIEPTVVQVDSVDDSLIAEESFGPIITILPVNSLDEAIQIANDVDSTPLGLYPFGTKQEVEKVLSAVRSGGASINDSYMHVSVPTLPFGGVGESGTGCYHGRSSFEAFVHRRSITTTPSWVERVLAARYPPYAGKLSKFLGAGVMKPNFDRDGRERLGALGWLVWIVTLGGGANKSGAARSAAAALG</sequence>
<evidence type="ECO:0000259" key="8">
    <source>
        <dbReference type="Pfam" id="PF00171"/>
    </source>
</evidence>
<feature type="transmembrane region" description="Helical" evidence="7">
    <location>
        <begin position="119"/>
        <end position="144"/>
    </location>
</feature>
<keyword evidence="7" id="KW-1133">Transmembrane helix</keyword>
<gene>
    <name evidence="9" type="primary">HFD1</name>
    <name evidence="9" type="ORF">PRK78_003082</name>
</gene>
<evidence type="ECO:0000256" key="1">
    <source>
        <dbReference type="ARBA" id="ARBA00009986"/>
    </source>
</evidence>
<dbReference type="GO" id="GO:0006081">
    <property type="term" value="P:aldehyde metabolic process"/>
    <property type="evidence" value="ECO:0007669"/>
    <property type="project" value="InterPro"/>
</dbReference>
<accession>A0AAF0DFH5</accession>
<dbReference type="InterPro" id="IPR015590">
    <property type="entry name" value="Aldehyde_DH_dom"/>
</dbReference>
<evidence type="ECO:0000256" key="5">
    <source>
        <dbReference type="PIRNR" id="PIRNR036492"/>
    </source>
</evidence>
<dbReference type="AlphaFoldDB" id="A0AAF0DFH5"/>
<dbReference type="Pfam" id="PF00171">
    <property type="entry name" value="Aldedh"/>
    <property type="match status" value="1"/>
</dbReference>